<accession>A0AA37NUF5</accession>
<comment type="caution">
    <text evidence="2">The sequence shown here is derived from an EMBL/GenBank/DDBJ whole genome shotgun (WGS) entry which is preliminary data.</text>
</comment>
<evidence type="ECO:0000313" key="3">
    <source>
        <dbReference type="Proteomes" id="UP001055115"/>
    </source>
</evidence>
<name>A0AA37NUF5_9PEZI</name>
<sequence length="97" mass="10400">MLKTTTETGDIGIFSIKPVAPATTIHHYARSRSGLDAGSIFGADPRQSNGTISKIERRRRGSDHDTNSEIISMYGSEGPPSSLSGSLPPRNSESVER</sequence>
<dbReference type="AlphaFoldDB" id="A0AA37NUF5"/>
<reference evidence="2 3" key="1">
    <citation type="submission" date="2022-03" db="EMBL/GenBank/DDBJ databases">
        <title>Genome data of Colletotrichum spp.</title>
        <authorList>
            <person name="Utami Y.D."/>
            <person name="Hiruma K."/>
        </authorList>
    </citation>
    <scope>NUCLEOTIDE SEQUENCE [LARGE SCALE GENOMIC DNA]</scope>
    <source>
        <strain evidence="2 3">MAFF 239500</strain>
    </source>
</reference>
<dbReference type="GeneID" id="73322960"/>
<evidence type="ECO:0000256" key="1">
    <source>
        <dbReference type="SAM" id="MobiDB-lite"/>
    </source>
</evidence>
<evidence type="ECO:0000313" key="2">
    <source>
        <dbReference type="EMBL" id="GKT41977.1"/>
    </source>
</evidence>
<feature type="compositionally biased region" description="Low complexity" evidence="1">
    <location>
        <begin position="78"/>
        <end position="89"/>
    </location>
</feature>
<protein>
    <submittedName>
        <fullName evidence="2">Uncharacterized protein</fullName>
    </submittedName>
</protein>
<dbReference type="EMBL" id="BQXU01000004">
    <property type="protein sequence ID" value="GKT41977.1"/>
    <property type="molecule type" value="Genomic_DNA"/>
</dbReference>
<feature type="region of interest" description="Disordered" evidence="1">
    <location>
        <begin position="35"/>
        <end position="97"/>
    </location>
</feature>
<proteinExistence type="predicted"/>
<organism evidence="2 3">
    <name type="scientific">Colletotrichum spaethianum</name>
    <dbReference type="NCBI Taxonomy" id="700344"/>
    <lineage>
        <taxon>Eukaryota</taxon>
        <taxon>Fungi</taxon>
        <taxon>Dikarya</taxon>
        <taxon>Ascomycota</taxon>
        <taxon>Pezizomycotina</taxon>
        <taxon>Sordariomycetes</taxon>
        <taxon>Hypocreomycetidae</taxon>
        <taxon>Glomerellales</taxon>
        <taxon>Glomerellaceae</taxon>
        <taxon>Colletotrichum</taxon>
        <taxon>Colletotrichum spaethianum species complex</taxon>
    </lineage>
</organism>
<keyword evidence="3" id="KW-1185">Reference proteome</keyword>
<dbReference type="Proteomes" id="UP001055115">
    <property type="component" value="Unassembled WGS sequence"/>
</dbReference>
<dbReference type="RefSeq" id="XP_049124327.1">
    <property type="nucleotide sequence ID" value="XM_049268370.1"/>
</dbReference>
<gene>
    <name evidence="2" type="ORF">ColSpa_02158</name>
</gene>